<protein>
    <recommendedName>
        <fullName evidence="3">Cyclodipeptide synthase</fullName>
    </recommendedName>
</protein>
<proteinExistence type="inferred from homology"/>
<sequence>MERELVDIAPCTDNCARILEAGEHLALMVSPGNPYFSVSRLAILFEWAAREIKHVDVVVSDQEMTAATYLARGLDGDEAAKKARADVRQMASRIRRARQAAGAPDLRVSEFEDWTGNPEYRQARAYAQEALQDPTYRALCRDGTREAAKARMPDGWEPTEQQITAGMIHSEKALPFALNAAGILGASQAVTAYSKPAAPFTYFFTSGSAFRASPGQGYIGLRAREEQKSMTTTPARAESS</sequence>
<organism evidence="4 5">
    <name type="scientific">Streptomyces albidochromogenes</name>
    <dbReference type="NCBI Taxonomy" id="329524"/>
    <lineage>
        <taxon>Bacteria</taxon>
        <taxon>Bacillati</taxon>
        <taxon>Actinomycetota</taxon>
        <taxon>Actinomycetes</taxon>
        <taxon>Kitasatosporales</taxon>
        <taxon>Streptomycetaceae</taxon>
        <taxon>Streptomyces</taxon>
    </lineage>
</organism>
<evidence type="ECO:0000313" key="5">
    <source>
        <dbReference type="Proteomes" id="UP001598448"/>
    </source>
</evidence>
<dbReference type="Proteomes" id="UP001598448">
    <property type="component" value="Unassembled WGS sequence"/>
</dbReference>
<evidence type="ECO:0000256" key="1">
    <source>
        <dbReference type="ARBA" id="ARBA00006034"/>
    </source>
</evidence>
<dbReference type="InterPro" id="IPR030903">
    <property type="entry name" value="CDPS"/>
</dbReference>
<dbReference type="NCBIfam" id="TIGR04539">
    <property type="entry name" value="tRNA_cyclodipep"/>
    <property type="match status" value="1"/>
</dbReference>
<gene>
    <name evidence="4" type="ORF">ACFWJN_04965</name>
</gene>
<comment type="similarity">
    <text evidence="1">Belongs to the CDPS family.</text>
</comment>
<accession>A0ABW6FF78</accession>
<reference evidence="4 5" key="1">
    <citation type="submission" date="2024-09" db="EMBL/GenBank/DDBJ databases">
        <title>The Natural Products Discovery Center: Release of the First 8490 Sequenced Strains for Exploring Actinobacteria Biosynthetic Diversity.</title>
        <authorList>
            <person name="Kalkreuter E."/>
            <person name="Kautsar S.A."/>
            <person name="Yang D."/>
            <person name="Bader C.D."/>
            <person name="Teijaro C.N."/>
            <person name="Fluegel L."/>
            <person name="Davis C.M."/>
            <person name="Simpson J.R."/>
            <person name="Lauterbach L."/>
            <person name="Steele A.D."/>
            <person name="Gui C."/>
            <person name="Meng S."/>
            <person name="Li G."/>
            <person name="Viehrig K."/>
            <person name="Ye F."/>
            <person name="Su P."/>
            <person name="Kiefer A.F."/>
            <person name="Nichols A."/>
            <person name="Cepeda A.J."/>
            <person name="Yan W."/>
            <person name="Fan B."/>
            <person name="Jiang Y."/>
            <person name="Adhikari A."/>
            <person name="Zheng C.-J."/>
            <person name="Schuster L."/>
            <person name="Cowan T.M."/>
            <person name="Smanski M.J."/>
            <person name="Chevrette M.G."/>
            <person name="De Carvalho L.P.S."/>
            <person name="Shen B."/>
        </authorList>
    </citation>
    <scope>NUCLEOTIDE SEQUENCE [LARGE SCALE GENOMIC DNA]</scope>
    <source>
        <strain evidence="4 5">NPDC058348</strain>
    </source>
</reference>
<dbReference type="InterPro" id="IPR038622">
    <property type="entry name" value="CDPS_sf"/>
</dbReference>
<dbReference type="Pfam" id="PF16715">
    <property type="entry name" value="CDPS"/>
    <property type="match status" value="1"/>
</dbReference>
<keyword evidence="2" id="KW-0808">Transferase</keyword>
<keyword evidence="5" id="KW-1185">Reference proteome</keyword>
<comment type="caution">
    <text evidence="4">The sequence shown here is derived from an EMBL/GenBank/DDBJ whole genome shotgun (WGS) entry which is preliminary data.</text>
</comment>
<name>A0ABW6FF78_9ACTN</name>
<dbReference type="RefSeq" id="WP_386709051.1">
    <property type="nucleotide sequence ID" value="NZ_JBHXIJ010000018.1"/>
</dbReference>
<dbReference type="EMBL" id="JBHXIJ010000018">
    <property type="protein sequence ID" value="MFD5098318.1"/>
    <property type="molecule type" value="Genomic_DNA"/>
</dbReference>
<evidence type="ECO:0000313" key="4">
    <source>
        <dbReference type="EMBL" id="MFD5098318.1"/>
    </source>
</evidence>
<evidence type="ECO:0000256" key="3">
    <source>
        <dbReference type="ARBA" id="ARBA00030771"/>
    </source>
</evidence>
<dbReference type="Gene3D" id="3.40.50.11710">
    <property type="entry name" value="Cyclodipeptide synthase"/>
    <property type="match status" value="1"/>
</dbReference>
<evidence type="ECO:0000256" key="2">
    <source>
        <dbReference type="ARBA" id="ARBA00022679"/>
    </source>
</evidence>